<evidence type="ECO:0000313" key="3">
    <source>
        <dbReference type="Proteomes" id="UP001334248"/>
    </source>
</evidence>
<gene>
    <name evidence="2" type="ORF">PMZ80_009279</name>
</gene>
<dbReference type="RefSeq" id="XP_064726399.1">
    <property type="nucleotide sequence ID" value="XM_064877674.1"/>
</dbReference>
<evidence type="ECO:0000313" key="2">
    <source>
        <dbReference type="EMBL" id="KAK5938309.1"/>
    </source>
</evidence>
<proteinExistence type="predicted"/>
<keyword evidence="3" id="KW-1185">Reference proteome</keyword>
<sequence length="252" mass="28248">MLANRRRWRETRSRPWLSGASTRGKSQEMPEAPAGAAPLTSAVVQKGREGIAPRTELSRVPGATGFVRHTQAASRASGSKLPILATNPCLGISSEKQRSSCDQKSQCATGVDASRSLPMLRRRQKPSSGERKGAQLRCSQPAPRAVVEKDDGKPRRKPKTQSKRVAFDPVPRTKSTYSNDEYDRKSIYHDCCDAYGKHQLECNETEKPDKELISRFAWEGATSPWNTLDFWRYDNRVSLVYIGQVPRVRFDL</sequence>
<protein>
    <submittedName>
        <fullName evidence="2">Uncharacterized protein</fullName>
    </submittedName>
</protein>
<evidence type="ECO:0000256" key="1">
    <source>
        <dbReference type="SAM" id="MobiDB-lite"/>
    </source>
</evidence>
<feature type="region of interest" description="Disordered" evidence="1">
    <location>
        <begin position="1"/>
        <end position="165"/>
    </location>
</feature>
<reference evidence="2 3" key="1">
    <citation type="journal article" date="2023" name="Res Sq">
        <title>Genomic and morphological characterization of Knufia obscura isolated from the Mars 2020 spacecraft assembly facility.</title>
        <authorList>
            <person name="Chander A.M."/>
            <person name="Teixeira M.M."/>
            <person name="Singh N.K."/>
            <person name="Williams M.P."/>
            <person name="Parker C.W."/>
            <person name="Leo P."/>
            <person name="Stajich J.E."/>
            <person name="Torok T."/>
            <person name="Tighe S."/>
            <person name="Mason C.E."/>
            <person name="Venkateswaran K."/>
        </authorList>
    </citation>
    <scope>NUCLEOTIDE SEQUENCE [LARGE SCALE GENOMIC DNA]</scope>
    <source>
        <strain evidence="2 3">CCFEE 5817</strain>
    </source>
</reference>
<dbReference type="GeneID" id="90002728"/>
<dbReference type="Proteomes" id="UP001334248">
    <property type="component" value="Unassembled WGS sequence"/>
</dbReference>
<dbReference type="EMBL" id="JAVHJV010000013">
    <property type="protein sequence ID" value="KAK5938309.1"/>
    <property type="molecule type" value="Genomic_DNA"/>
</dbReference>
<comment type="caution">
    <text evidence="2">The sequence shown here is derived from an EMBL/GenBank/DDBJ whole genome shotgun (WGS) entry which is preliminary data.</text>
</comment>
<organism evidence="2 3">
    <name type="scientific">Knufia obscura</name>
    <dbReference type="NCBI Taxonomy" id="1635080"/>
    <lineage>
        <taxon>Eukaryota</taxon>
        <taxon>Fungi</taxon>
        <taxon>Dikarya</taxon>
        <taxon>Ascomycota</taxon>
        <taxon>Pezizomycotina</taxon>
        <taxon>Eurotiomycetes</taxon>
        <taxon>Chaetothyriomycetidae</taxon>
        <taxon>Chaetothyriales</taxon>
        <taxon>Trichomeriaceae</taxon>
        <taxon>Knufia</taxon>
    </lineage>
</organism>
<name>A0ABR0RCE7_9EURO</name>
<accession>A0ABR0RCE7</accession>